<dbReference type="Pfam" id="PF00501">
    <property type="entry name" value="AMP-binding"/>
    <property type="match status" value="1"/>
</dbReference>
<feature type="domain" description="AMP-dependent synthetase/ligase" evidence="4">
    <location>
        <begin position="31"/>
        <end position="429"/>
    </location>
</feature>
<evidence type="ECO:0000313" key="5">
    <source>
        <dbReference type="EMBL" id="BDS15005.1"/>
    </source>
</evidence>
<dbReference type="Pfam" id="PF23562">
    <property type="entry name" value="AMP-binding_C_3"/>
    <property type="match status" value="1"/>
</dbReference>
<sequence>MNPTRLFEIPYYQLSQGALAASIGGKHIKGHNYSYSTEEFIKLANQVSLGLLQMGVKPGDKIALISHNNRPEWNIMDIGMAQIGVINVPVYPTISPKDYVYIFNDATIKYCFLGHGDLLDKVRKAQPDVPSLQGIFTFDEVKGETDHNGNEVHHWETILTEGDLTPVEKIKATIKPDDLATLIYTSGTTGNPKGVMLSHTNILSNIKAVGPLVPVAKGDVALSFLPLCHVFERVVTYAYMYLGVSIVYAQSIDTLGESLKEVRPHFFTTVPRLLEKVYEKIVTKAREGSGLKQKIFFWAEGLTAQYAYDFEPSGFNSIKWKLADKIVFSKVRDNLGGRVKGILTGAAACPRKMAQFFSAIGIPVREGYGMTETSPAIAVSGYRPKLALLGTVGPVIDKVTVRIDVDEDAYGPDAGEITVKGPNVMLGYYNKPEKTAEEFSEDGWFLTGDVGKLIKKDGVEFLKITDRKKELLKTSGGKYVAPAPIEGKFREDFLVEQVMVIGNNKKFVSALILPAFDTLEQWCKRNDVNTTSRAAMIQDKKVCQYYENLIKQLNPNFAKVEQIKKFKLVDGPWDVDSGHLTPTMKLKRRVILEEYNDLIEDIYKV</sequence>
<protein>
    <submittedName>
        <fullName evidence="5">Long-chain fatty acid--CoA ligase</fullName>
    </submittedName>
</protein>
<dbReference type="CDD" id="cd05907">
    <property type="entry name" value="VL_LC_FACS_like"/>
    <property type="match status" value="1"/>
</dbReference>
<dbReference type="SUPFAM" id="SSF56801">
    <property type="entry name" value="Acetyl-CoA synthetase-like"/>
    <property type="match status" value="1"/>
</dbReference>
<keyword evidence="6" id="KW-1185">Reference proteome</keyword>
<dbReference type="InterPro" id="IPR020845">
    <property type="entry name" value="AMP-binding_CS"/>
</dbReference>
<dbReference type="InterPro" id="IPR042099">
    <property type="entry name" value="ANL_N_sf"/>
</dbReference>
<dbReference type="GO" id="GO:0016020">
    <property type="term" value="C:membrane"/>
    <property type="evidence" value="ECO:0007669"/>
    <property type="project" value="TreeGrafter"/>
</dbReference>
<evidence type="ECO:0000256" key="3">
    <source>
        <dbReference type="ARBA" id="ARBA00023098"/>
    </source>
</evidence>
<dbReference type="GO" id="GO:0004467">
    <property type="term" value="F:long-chain fatty acid-CoA ligase activity"/>
    <property type="evidence" value="ECO:0007669"/>
    <property type="project" value="TreeGrafter"/>
</dbReference>
<dbReference type="Gene3D" id="3.40.50.12780">
    <property type="entry name" value="N-terminal domain of ligase-like"/>
    <property type="match status" value="2"/>
</dbReference>
<evidence type="ECO:0000313" key="6">
    <source>
        <dbReference type="Proteomes" id="UP001060919"/>
    </source>
</evidence>
<dbReference type="EMBL" id="AP026867">
    <property type="protein sequence ID" value="BDS15005.1"/>
    <property type="molecule type" value="Genomic_DNA"/>
</dbReference>
<reference evidence="5" key="1">
    <citation type="submission" date="2022-09" db="EMBL/GenBank/DDBJ databases">
        <title>Aureispira anguillicida sp. nov., isolated from Leptocephalus of Japanese eel Anguilla japonica.</title>
        <authorList>
            <person name="Yuasa K."/>
            <person name="Mekata T."/>
            <person name="Ikunari K."/>
        </authorList>
    </citation>
    <scope>NUCLEOTIDE SEQUENCE</scope>
    <source>
        <strain evidence="5">EL160426</strain>
    </source>
</reference>
<dbReference type="PROSITE" id="PS00455">
    <property type="entry name" value="AMP_BINDING"/>
    <property type="match status" value="1"/>
</dbReference>
<dbReference type="InterPro" id="IPR020459">
    <property type="entry name" value="AMP-binding"/>
</dbReference>
<dbReference type="Proteomes" id="UP001060919">
    <property type="component" value="Chromosome"/>
</dbReference>
<evidence type="ECO:0000256" key="1">
    <source>
        <dbReference type="ARBA" id="ARBA00022598"/>
    </source>
</evidence>
<organism evidence="5 6">
    <name type="scientific">Aureispira anguillae</name>
    <dbReference type="NCBI Taxonomy" id="2864201"/>
    <lineage>
        <taxon>Bacteria</taxon>
        <taxon>Pseudomonadati</taxon>
        <taxon>Bacteroidota</taxon>
        <taxon>Saprospiria</taxon>
        <taxon>Saprospirales</taxon>
        <taxon>Saprospiraceae</taxon>
        <taxon>Aureispira</taxon>
    </lineage>
</organism>
<dbReference type="PANTHER" id="PTHR43272">
    <property type="entry name" value="LONG-CHAIN-FATTY-ACID--COA LIGASE"/>
    <property type="match status" value="1"/>
</dbReference>
<keyword evidence="2" id="KW-0276">Fatty acid metabolism</keyword>
<dbReference type="PRINTS" id="PR00154">
    <property type="entry name" value="AMPBINDING"/>
</dbReference>
<dbReference type="KEGG" id="aup:AsAng_0057870"/>
<name>A0A915YKP7_9BACT</name>
<gene>
    <name evidence="5" type="ORF">AsAng_0057870</name>
</gene>
<dbReference type="AlphaFoldDB" id="A0A915YKP7"/>
<proteinExistence type="predicted"/>
<dbReference type="RefSeq" id="WP_264790197.1">
    <property type="nucleotide sequence ID" value="NZ_AP026867.1"/>
</dbReference>
<evidence type="ECO:0000256" key="2">
    <source>
        <dbReference type="ARBA" id="ARBA00022832"/>
    </source>
</evidence>
<dbReference type="InterPro" id="IPR000873">
    <property type="entry name" value="AMP-dep_synth/lig_dom"/>
</dbReference>
<dbReference type="PANTHER" id="PTHR43272:SF32">
    <property type="entry name" value="AMP-DEPENDENT SYNTHETASE_LIGASE DOMAIN-CONTAINING PROTEIN"/>
    <property type="match status" value="1"/>
</dbReference>
<evidence type="ECO:0000259" key="4">
    <source>
        <dbReference type="Pfam" id="PF00501"/>
    </source>
</evidence>
<keyword evidence="3" id="KW-0443">Lipid metabolism</keyword>
<accession>A0A915YKP7</accession>
<keyword evidence="1 5" id="KW-0436">Ligase</keyword>